<dbReference type="Pfam" id="PF06271">
    <property type="entry name" value="RDD"/>
    <property type="match status" value="1"/>
</dbReference>
<keyword evidence="5 6" id="KW-0472">Membrane</keyword>
<name>A0A2S1SEP6_9FLAO</name>
<feature type="transmembrane region" description="Helical" evidence="6">
    <location>
        <begin position="139"/>
        <end position="157"/>
    </location>
</feature>
<evidence type="ECO:0000256" key="3">
    <source>
        <dbReference type="ARBA" id="ARBA00022692"/>
    </source>
</evidence>
<keyword evidence="9" id="KW-1185">Reference proteome</keyword>
<evidence type="ECO:0000256" key="4">
    <source>
        <dbReference type="ARBA" id="ARBA00022989"/>
    </source>
</evidence>
<dbReference type="PANTHER" id="PTHR36115:SF4">
    <property type="entry name" value="MEMBRANE PROTEIN"/>
    <property type="match status" value="1"/>
</dbReference>
<dbReference type="InterPro" id="IPR010432">
    <property type="entry name" value="RDD"/>
</dbReference>
<keyword evidence="2" id="KW-1003">Cell membrane</keyword>
<keyword evidence="3 6" id="KW-0812">Transmembrane</keyword>
<evidence type="ECO:0000259" key="7">
    <source>
        <dbReference type="Pfam" id="PF06271"/>
    </source>
</evidence>
<feature type="domain" description="RDD" evidence="7">
    <location>
        <begin position="87"/>
        <end position="200"/>
    </location>
</feature>
<dbReference type="OrthoDB" id="762068at2"/>
<dbReference type="GO" id="GO:0005886">
    <property type="term" value="C:plasma membrane"/>
    <property type="evidence" value="ECO:0007669"/>
    <property type="project" value="UniProtKB-SubCell"/>
</dbReference>
<evidence type="ECO:0000313" key="8">
    <source>
        <dbReference type="EMBL" id="AWI24886.1"/>
    </source>
</evidence>
<feature type="transmembrane region" description="Helical" evidence="6">
    <location>
        <begin position="96"/>
        <end position="119"/>
    </location>
</feature>
<evidence type="ECO:0000256" key="2">
    <source>
        <dbReference type="ARBA" id="ARBA00022475"/>
    </source>
</evidence>
<evidence type="ECO:0000256" key="1">
    <source>
        <dbReference type="ARBA" id="ARBA00004651"/>
    </source>
</evidence>
<protein>
    <recommendedName>
        <fullName evidence="7">RDD domain-containing protein</fullName>
    </recommendedName>
</protein>
<sequence length="239" mass="27610">MIVKCADLKTRGAAVLYGAQRNKLGIKNYELRVIRLKFIFHNSKLNRILDFNCIFETAVVKAAVFFNPKTMNIMENRNFVVTDDLLASKGQRFANYIIDLIVQYALVFAFSVIAGLIVALLGRQDILYKMQTLNRFEEYLIGAIFVVLYYGTMEMFLSRTVGKFITQTLVVMEDGSKPDKGTIMKRTFCRLIPFEQFSFFGERGWHDSIPDVYVVDKVAFEEARNLFHSFDEIGQREEI</sequence>
<dbReference type="EMBL" id="CP029187">
    <property type="protein sequence ID" value="AWI24886.1"/>
    <property type="molecule type" value="Genomic_DNA"/>
</dbReference>
<comment type="subcellular location">
    <subcellularLocation>
        <location evidence="1">Cell membrane</location>
        <topology evidence="1">Multi-pass membrane protein</topology>
    </subcellularLocation>
</comment>
<reference evidence="8 9" key="1">
    <citation type="submission" date="2018-05" db="EMBL/GenBank/DDBJ databases">
        <title>Genome sequencing of Flavobacterium sp. HYN0049.</title>
        <authorList>
            <person name="Yi H."/>
            <person name="Baek C."/>
        </authorList>
    </citation>
    <scope>NUCLEOTIDE SEQUENCE [LARGE SCALE GENOMIC DNA]</scope>
    <source>
        <strain evidence="8 9">HYN0049</strain>
    </source>
</reference>
<dbReference type="PANTHER" id="PTHR36115">
    <property type="entry name" value="PROLINE-RICH ANTIGEN HOMOLOG-RELATED"/>
    <property type="match status" value="1"/>
</dbReference>
<dbReference type="AlphaFoldDB" id="A0A2S1SEP6"/>
<evidence type="ECO:0000313" key="9">
    <source>
        <dbReference type="Proteomes" id="UP000244937"/>
    </source>
</evidence>
<accession>A0A2S1SEP6</accession>
<evidence type="ECO:0000256" key="5">
    <source>
        <dbReference type="ARBA" id="ARBA00023136"/>
    </source>
</evidence>
<organism evidence="8 9">
    <name type="scientific">Flavobacterium pallidum</name>
    <dbReference type="NCBI Taxonomy" id="2172098"/>
    <lineage>
        <taxon>Bacteria</taxon>
        <taxon>Pseudomonadati</taxon>
        <taxon>Bacteroidota</taxon>
        <taxon>Flavobacteriia</taxon>
        <taxon>Flavobacteriales</taxon>
        <taxon>Flavobacteriaceae</taxon>
        <taxon>Flavobacterium</taxon>
    </lineage>
</organism>
<gene>
    <name evidence="8" type="ORF">HYN49_02690</name>
</gene>
<dbReference type="Proteomes" id="UP000244937">
    <property type="component" value="Chromosome"/>
</dbReference>
<dbReference type="InterPro" id="IPR051791">
    <property type="entry name" value="Pra-immunoreactive"/>
</dbReference>
<keyword evidence="4 6" id="KW-1133">Transmembrane helix</keyword>
<dbReference type="KEGG" id="fpal:HYN49_02690"/>
<proteinExistence type="predicted"/>
<evidence type="ECO:0000256" key="6">
    <source>
        <dbReference type="SAM" id="Phobius"/>
    </source>
</evidence>